<name>A0A0F9MUT5_9ZZZZ</name>
<dbReference type="EMBL" id="LAZR01005063">
    <property type="protein sequence ID" value="KKN03162.1"/>
    <property type="molecule type" value="Genomic_DNA"/>
</dbReference>
<feature type="non-terminal residue" evidence="3">
    <location>
        <position position="343"/>
    </location>
</feature>
<protein>
    <submittedName>
        <fullName evidence="3">Uncharacterized protein</fullName>
    </submittedName>
</protein>
<accession>A0A0F9MUT5</accession>
<feature type="compositionally biased region" description="Basic and acidic residues" evidence="2">
    <location>
        <begin position="281"/>
        <end position="293"/>
    </location>
</feature>
<dbReference type="AlphaFoldDB" id="A0A0F9MUT5"/>
<proteinExistence type="predicted"/>
<gene>
    <name evidence="3" type="ORF">LCGC14_1110370</name>
</gene>
<feature type="region of interest" description="Disordered" evidence="2">
    <location>
        <begin position="269"/>
        <end position="306"/>
    </location>
</feature>
<reference evidence="3" key="1">
    <citation type="journal article" date="2015" name="Nature">
        <title>Complex archaea that bridge the gap between prokaryotes and eukaryotes.</title>
        <authorList>
            <person name="Spang A."/>
            <person name="Saw J.H."/>
            <person name="Jorgensen S.L."/>
            <person name="Zaremba-Niedzwiedzka K."/>
            <person name="Martijn J."/>
            <person name="Lind A.E."/>
            <person name="van Eijk R."/>
            <person name="Schleper C."/>
            <person name="Guy L."/>
            <person name="Ettema T.J."/>
        </authorList>
    </citation>
    <scope>NUCLEOTIDE SEQUENCE</scope>
</reference>
<evidence type="ECO:0000256" key="1">
    <source>
        <dbReference type="SAM" id="Coils"/>
    </source>
</evidence>
<evidence type="ECO:0000256" key="2">
    <source>
        <dbReference type="SAM" id="MobiDB-lite"/>
    </source>
</evidence>
<comment type="caution">
    <text evidence="3">The sequence shown here is derived from an EMBL/GenBank/DDBJ whole genome shotgun (WGS) entry which is preliminary data.</text>
</comment>
<organism evidence="3">
    <name type="scientific">marine sediment metagenome</name>
    <dbReference type="NCBI Taxonomy" id="412755"/>
    <lineage>
        <taxon>unclassified sequences</taxon>
        <taxon>metagenomes</taxon>
        <taxon>ecological metagenomes</taxon>
    </lineage>
</organism>
<feature type="coiled-coil region" evidence="1">
    <location>
        <begin position="156"/>
        <end position="188"/>
    </location>
</feature>
<evidence type="ECO:0000313" key="3">
    <source>
        <dbReference type="EMBL" id="KKN03162.1"/>
    </source>
</evidence>
<sequence>MVVFKKGLKMANALGNIGSAVLGGLKGGAEALAAHSPGYNQFKQNQARDMAIETQKMERWIKIAKDPSFTRDLRINSLKQAFSTKAGKVLLGQTTIRPDDKWYGENIDRMDKQTVLPKDFLSRGGRTSTSFTDPVTGVTYRNYGNDTTNTYDPKIVDRIRELRNSLSETITEEEKKEIEAEIEFLKSRSGLPYFQNQGKPKKANWKSGLARLEDENFGKASQKAMKDFGDSFVDDLIDDGAEPEQAIQTFMSLWEKEYSKRGIFRDDVVPKPPKNFGNQMKLERATQETDYGQRADGTQKGTGFFGELQLPDGGVATEYSVGVQLKSKGGKETEIPSLVPTLT</sequence>
<keyword evidence="1" id="KW-0175">Coiled coil</keyword>